<evidence type="ECO:0000259" key="8">
    <source>
        <dbReference type="Pfam" id="PF26002"/>
    </source>
</evidence>
<keyword evidence="3 7" id="KW-0812">Transmembrane</keyword>
<feature type="transmembrane region" description="Helical" evidence="7">
    <location>
        <begin position="25"/>
        <end position="47"/>
    </location>
</feature>
<reference evidence="10" key="1">
    <citation type="submission" date="2016-04" db="EMBL/GenBank/DDBJ databases">
        <authorList>
            <person name="Tabuchi Yagui T.R."/>
        </authorList>
    </citation>
    <scope>NUCLEOTIDE SEQUENCE [LARGE SCALE GENOMIC DNA]</scope>
</reference>
<dbReference type="PANTHER" id="PTHR30386">
    <property type="entry name" value="MEMBRANE FUSION SUBUNIT OF EMRAB-TOLC MULTIDRUG EFFLUX PUMP"/>
    <property type="match status" value="1"/>
</dbReference>
<dbReference type="PANTHER" id="PTHR30386:SF26">
    <property type="entry name" value="TRANSPORT PROTEIN COMB"/>
    <property type="match status" value="1"/>
</dbReference>
<organism evidence="9 10">
    <name type="scientific">Nostoc punctiforme NIES-2108</name>
    <dbReference type="NCBI Taxonomy" id="1356359"/>
    <lineage>
        <taxon>Bacteria</taxon>
        <taxon>Bacillati</taxon>
        <taxon>Cyanobacteriota</taxon>
        <taxon>Cyanophyceae</taxon>
        <taxon>Nostocales</taxon>
        <taxon>Nostocaceae</taxon>
        <taxon>Nostoc</taxon>
    </lineage>
</organism>
<evidence type="ECO:0000256" key="7">
    <source>
        <dbReference type="SAM" id="Phobius"/>
    </source>
</evidence>
<evidence type="ECO:0000313" key="9">
    <source>
        <dbReference type="EMBL" id="RCJ34336.1"/>
    </source>
</evidence>
<dbReference type="SUPFAM" id="SSF111369">
    <property type="entry name" value="HlyD-like secretion proteins"/>
    <property type="match status" value="1"/>
</dbReference>
<feature type="coiled-coil region" evidence="6">
    <location>
        <begin position="246"/>
        <end position="287"/>
    </location>
</feature>
<evidence type="ECO:0000256" key="6">
    <source>
        <dbReference type="SAM" id="Coils"/>
    </source>
</evidence>
<comment type="subcellular location">
    <subcellularLocation>
        <location evidence="1">Membrane</location>
        <topology evidence="1">Single-pass membrane protein</topology>
    </subcellularLocation>
</comment>
<dbReference type="AlphaFoldDB" id="A0A367RCS5"/>
<comment type="caution">
    <text evidence="9">The sequence shown here is derived from an EMBL/GenBank/DDBJ whole genome shotgun (WGS) entry which is preliminary data.</text>
</comment>
<gene>
    <name evidence="9" type="ORF">A6769_23045</name>
</gene>
<protein>
    <submittedName>
        <fullName evidence="9">Hemolysin D</fullName>
    </submittedName>
</protein>
<dbReference type="Gene3D" id="2.40.30.170">
    <property type="match status" value="1"/>
</dbReference>
<name>A0A367RCS5_NOSPU</name>
<dbReference type="PRINTS" id="PR01490">
    <property type="entry name" value="RTXTOXIND"/>
</dbReference>
<evidence type="ECO:0000256" key="2">
    <source>
        <dbReference type="ARBA" id="ARBA00009477"/>
    </source>
</evidence>
<dbReference type="InterPro" id="IPR050739">
    <property type="entry name" value="MFP"/>
</dbReference>
<evidence type="ECO:0000313" key="10">
    <source>
        <dbReference type="Proteomes" id="UP000252085"/>
    </source>
</evidence>
<accession>A0A367RCS5</accession>
<proteinExistence type="inferred from homology"/>
<feature type="domain" description="AprE-like beta-barrel" evidence="8">
    <location>
        <begin position="322"/>
        <end position="423"/>
    </location>
</feature>
<dbReference type="GO" id="GO:0016020">
    <property type="term" value="C:membrane"/>
    <property type="evidence" value="ECO:0007669"/>
    <property type="project" value="UniProtKB-SubCell"/>
</dbReference>
<keyword evidence="5 7" id="KW-0472">Membrane</keyword>
<comment type="similarity">
    <text evidence="2">Belongs to the membrane fusion protein (MFP) (TC 8.A.1) family.</text>
</comment>
<evidence type="ECO:0000256" key="5">
    <source>
        <dbReference type="ARBA" id="ARBA00023136"/>
    </source>
</evidence>
<dbReference type="EMBL" id="LXQE01000156">
    <property type="protein sequence ID" value="RCJ34336.1"/>
    <property type="molecule type" value="Genomic_DNA"/>
</dbReference>
<sequence length="443" mass="49038">MLIDPQPDFLRPVESDEYLPPISSWTWLGGIFLIGSVGAAFGLASFIQYNIVVRADGTVRPTGEIRLVQAAAEGTVRSIRVKENQVVKRGDEIALLYDTQLQSKKSQIAGNIRQNHLQRTQIDAQLRALQNQIIAESNSMRRAVISAQADLSRNQRDYKDKQITTQAEVEEVEASVELAREELKRYQQLANTGAIATLQIKEKEQAFKAALARLERIKTGLNPTSANVEIAQEKIPQEQARGESTLAALNKERQELIGRQVEIQNQISSAQEELKQLSTELQKTVIQASEAGTILKLELRNPGQVVRIGDAIAQIAPSKAPLVIKARVAASDISKVQVCKVVQVTKCSEGEVQMRLSAYPYPDYGILKGAVRAITADAITSQLNGNPIAPYYEVTIEPERLYLKKGDKSYPIQPGMEVTADIISKKETVMTFILRKARLLTDL</sequence>
<keyword evidence="6" id="KW-0175">Coiled coil</keyword>
<dbReference type="Pfam" id="PF26002">
    <property type="entry name" value="Beta-barrel_AprE"/>
    <property type="match status" value="1"/>
</dbReference>
<dbReference type="InterPro" id="IPR058982">
    <property type="entry name" value="Beta-barrel_AprE"/>
</dbReference>
<keyword evidence="4 7" id="KW-1133">Transmembrane helix</keyword>
<evidence type="ECO:0000256" key="3">
    <source>
        <dbReference type="ARBA" id="ARBA00022692"/>
    </source>
</evidence>
<evidence type="ECO:0000256" key="4">
    <source>
        <dbReference type="ARBA" id="ARBA00022989"/>
    </source>
</evidence>
<evidence type="ECO:0000256" key="1">
    <source>
        <dbReference type="ARBA" id="ARBA00004167"/>
    </source>
</evidence>
<dbReference type="Proteomes" id="UP000252085">
    <property type="component" value="Unassembled WGS sequence"/>
</dbReference>